<evidence type="ECO:0000313" key="5">
    <source>
        <dbReference type="Proteomes" id="UP000321362"/>
    </source>
</evidence>
<dbReference type="Gene3D" id="3.40.50.2300">
    <property type="match status" value="1"/>
</dbReference>
<dbReference type="KEGG" id="mgk:FSB76_06800"/>
<dbReference type="InterPro" id="IPR050595">
    <property type="entry name" value="Bact_response_regulator"/>
</dbReference>
<dbReference type="SUPFAM" id="SSF52172">
    <property type="entry name" value="CheY-like"/>
    <property type="match status" value="1"/>
</dbReference>
<proteinExistence type="predicted"/>
<reference evidence="4 5" key="1">
    <citation type="journal article" date="2013" name="J. Microbiol.">
        <title>Mucilaginibacter ginsenosidivorax sp. nov., with ginsenoside converting activity isolated from sediment.</title>
        <authorList>
            <person name="Kim J.K."/>
            <person name="Choi T.E."/>
            <person name="Liu Q.M."/>
            <person name="Park H.Y."/>
            <person name="Yi T.H."/>
            <person name="Yoon M.H."/>
            <person name="Kim S.C."/>
            <person name="Im W.T."/>
        </authorList>
    </citation>
    <scope>NUCLEOTIDE SEQUENCE [LARGE SCALE GENOMIC DNA]</scope>
    <source>
        <strain evidence="4 5">KHI28</strain>
    </source>
</reference>
<dbReference type="AlphaFoldDB" id="A0A5B8VVY8"/>
<evidence type="ECO:0000256" key="2">
    <source>
        <dbReference type="PROSITE-ProRule" id="PRU00169"/>
    </source>
</evidence>
<dbReference type="Pfam" id="PF00072">
    <property type="entry name" value="Response_reg"/>
    <property type="match status" value="1"/>
</dbReference>
<evidence type="ECO:0000256" key="1">
    <source>
        <dbReference type="ARBA" id="ARBA00022553"/>
    </source>
</evidence>
<dbReference type="InterPro" id="IPR001789">
    <property type="entry name" value="Sig_transdc_resp-reg_receiver"/>
</dbReference>
<dbReference type="EMBL" id="CP042437">
    <property type="protein sequence ID" value="QEC75670.1"/>
    <property type="molecule type" value="Genomic_DNA"/>
</dbReference>
<sequence length="123" mass="13989">MRRILAVDDDKDILEVLQYILEESGYEVETLSDAHYIFDRIRKHNPDLILLDIMLGGLDGRELCKHIKTMKETHNIPVILISASHNISDRSLQHDGGPDDFIAKPFDIDVLLRSVKAQLNQAA</sequence>
<dbReference type="PANTHER" id="PTHR44591:SF3">
    <property type="entry name" value="RESPONSE REGULATORY DOMAIN-CONTAINING PROTEIN"/>
    <property type="match status" value="1"/>
</dbReference>
<dbReference type="RefSeq" id="WP_147052882.1">
    <property type="nucleotide sequence ID" value="NZ_CP042437.1"/>
</dbReference>
<name>A0A5B8VVY8_9SPHI</name>
<organism evidence="4 5">
    <name type="scientific">Mucilaginibacter ginsenosidivorax</name>
    <dbReference type="NCBI Taxonomy" id="862126"/>
    <lineage>
        <taxon>Bacteria</taxon>
        <taxon>Pseudomonadati</taxon>
        <taxon>Bacteroidota</taxon>
        <taxon>Sphingobacteriia</taxon>
        <taxon>Sphingobacteriales</taxon>
        <taxon>Sphingobacteriaceae</taxon>
        <taxon>Mucilaginibacter</taxon>
    </lineage>
</organism>
<feature type="modified residue" description="4-aspartylphosphate" evidence="2">
    <location>
        <position position="52"/>
    </location>
</feature>
<dbReference type="PANTHER" id="PTHR44591">
    <property type="entry name" value="STRESS RESPONSE REGULATOR PROTEIN 1"/>
    <property type="match status" value="1"/>
</dbReference>
<evidence type="ECO:0000259" key="3">
    <source>
        <dbReference type="PROSITE" id="PS50110"/>
    </source>
</evidence>
<dbReference type="SMART" id="SM00448">
    <property type="entry name" value="REC"/>
    <property type="match status" value="1"/>
</dbReference>
<keyword evidence="5" id="KW-1185">Reference proteome</keyword>
<protein>
    <submittedName>
        <fullName evidence="4">Response regulator</fullName>
    </submittedName>
</protein>
<accession>A0A5B8VVY8</accession>
<dbReference type="PROSITE" id="PS50110">
    <property type="entry name" value="RESPONSE_REGULATORY"/>
    <property type="match status" value="1"/>
</dbReference>
<feature type="domain" description="Response regulatory" evidence="3">
    <location>
        <begin position="3"/>
        <end position="119"/>
    </location>
</feature>
<dbReference type="Proteomes" id="UP000321362">
    <property type="component" value="Chromosome"/>
</dbReference>
<evidence type="ECO:0000313" key="4">
    <source>
        <dbReference type="EMBL" id="QEC75670.1"/>
    </source>
</evidence>
<gene>
    <name evidence="4" type="ORF">FSB76_06800</name>
</gene>
<dbReference type="OrthoDB" id="677887at2"/>
<dbReference type="InterPro" id="IPR011006">
    <property type="entry name" value="CheY-like_superfamily"/>
</dbReference>
<keyword evidence="1 2" id="KW-0597">Phosphoprotein</keyword>
<dbReference type="GO" id="GO:0000160">
    <property type="term" value="P:phosphorelay signal transduction system"/>
    <property type="evidence" value="ECO:0007669"/>
    <property type="project" value="InterPro"/>
</dbReference>